<dbReference type="CDD" id="cd01335">
    <property type="entry name" value="Radical_SAM"/>
    <property type="match status" value="1"/>
</dbReference>
<dbReference type="InterPro" id="IPR004559">
    <property type="entry name" value="HemW-like"/>
</dbReference>
<evidence type="ECO:0000256" key="9">
    <source>
        <dbReference type="RuleBase" id="RU364116"/>
    </source>
</evidence>
<dbReference type="RefSeq" id="WP_378718636.1">
    <property type="nucleotide sequence ID" value="NZ_JBHLHV010000001.1"/>
</dbReference>
<dbReference type="SFLD" id="SFLDS00029">
    <property type="entry name" value="Radical_SAM"/>
    <property type="match status" value="2"/>
</dbReference>
<dbReference type="EMBL" id="JBHLHV010000001">
    <property type="protein sequence ID" value="MFB8893157.1"/>
    <property type="molecule type" value="Genomic_DNA"/>
</dbReference>
<organism evidence="11 12">
    <name type="scientific">Microbacterium plantarum</name>
    <dbReference type="NCBI Taxonomy" id="1816425"/>
    <lineage>
        <taxon>Bacteria</taxon>
        <taxon>Bacillati</taxon>
        <taxon>Actinomycetota</taxon>
        <taxon>Actinomycetes</taxon>
        <taxon>Micrococcales</taxon>
        <taxon>Microbacteriaceae</taxon>
        <taxon>Microbacterium</taxon>
    </lineage>
</organism>
<dbReference type="PROSITE" id="PS51918">
    <property type="entry name" value="RADICAL_SAM"/>
    <property type="match status" value="1"/>
</dbReference>
<evidence type="ECO:0000256" key="4">
    <source>
        <dbReference type="ARBA" id="ARBA00022691"/>
    </source>
</evidence>
<keyword evidence="6 9" id="KW-0408">Iron</keyword>
<proteinExistence type="inferred from homology"/>
<dbReference type="Gene3D" id="3.20.20.70">
    <property type="entry name" value="Aldolase class I"/>
    <property type="match status" value="1"/>
</dbReference>
<feature type="domain" description="Radical SAM core" evidence="10">
    <location>
        <begin position="23"/>
        <end position="265"/>
    </location>
</feature>
<dbReference type="Proteomes" id="UP001589643">
    <property type="component" value="Unassembled WGS sequence"/>
</dbReference>
<keyword evidence="5 9" id="KW-0479">Metal-binding</keyword>
<reference evidence="11 12" key="1">
    <citation type="submission" date="2024-08" db="EMBL/GenBank/DDBJ databases">
        <title>Heavy metals resistant antinobacteria isolated from wastewater.</title>
        <authorList>
            <person name="Roman Ponce B."/>
            <person name="Blanco Mercado M.A."/>
            <person name="Avila Aldana I.N."/>
            <person name="Morales Arrieta S."/>
        </authorList>
    </citation>
    <scope>NUCLEOTIDE SEQUENCE [LARGE SCALE GENOMIC DNA]</scope>
    <source>
        <strain evidence="12">sma-1</strain>
    </source>
</reference>
<dbReference type="SUPFAM" id="SSF102114">
    <property type="entry name" value="Radical SAM enzymes"/>
    <property type="match status" value="1"/>
</dbReference>
<evidence type="ECO:0000256" key="2">
    <source>
        <dbReference type="ARBA" id="ARBA00017228"/>
    </source>
</evidence>
<dbReference type="InterPro" id="IPR013785">
    <property type="entry name" value="Aldolase_TIM"/>
</dbReference>
<dbReference type="SFLD" id="SFLDG01082">
    <property type="entry name" value="B12-binding_domain_containing"/>
    <property type="match status" value="1"/>
</dbReference>
<evidence type="ECO:0000313" key="12">
    <source>
        <dbReference type="Proteomes" id="UP001589643"/>
    </source>
</evidence>
<comment type="subcellular location">
    <subcellularLocation>
        <location evidence="9">Cytoplasm</location>
    </subcellularLocation>
</comment>
<dbReference type="PANTHER" id="PTHR13932:SF5">
    <property type="entry name" value="RADICAL S-ADENOSYL METHIONINE DOMAIN-CONTAINING PROTEIN 1, MITOCHONDRIAL"/>
    <property type="match status" value="1"/>
</dbReference>
<dbReference type="NCBIfam" id="TIGR00539">
    <property type="entry name" value="hemN_rel"/>
    <property type="match status" value="1"/>
</dbReference>
<dbReference type="InterPro" id="IPR006638">
    <property type="entry name" value="Elp3/MiaA/NifB-like_rSAM"/>
</dbReference>
<comment type="similarity">
    <text evidence="1">Belongs to the anaerobic coproporphyrinogen-III oxidase family. HemW subfamily.</text>
</comment>
<dbReference type="InterPro" id="IPR058240">
    <property type="entry name" value="rSAM_sf"/>
</dbReference>
<keyword evidence="9" id="KW-0004">4Fe-4S</keyword>
<dbReference type="SFLD" id="SFLDG01065">
    <property type="entry name" value="anaerobic_coproporphyrinogen-I"/>
    <property type="match status" value="2"/>
</dbReference>
<keyword evidence="9" id="KW-0963">Cytoplasm</keyword>
<evidence type="ECO:0000256" key="3">
    <source>
        <dbReference type="ARBA" id="ARBA00022617"/>
    </source>
</evidence>
<gene>
    <name evidence="11" type="primary">hemW</name>
    <name evidence="11" type="ORF">AB7P39_09925</name>
</gene>
<evidence type="ECO:0000313" key="11">
    <source>
        <dbReference type="EMBL" id="MFB8893157.1"/>
    </source>
</evidence>
<keyword evidence="3 9" id="KW-0349">Heme</keyword>
<dbReference type="PANTHER" id="PTHR13932">
    <property type="entry name" value="COPROPORPHYRINIGEN III OXIDASE"/>
    <property type="match status" value="1"/>
</dbReference>
<keyword evidence="12" id="KW-1185">Reference proteome</keyword>
<accession>A0ABV5ET69</accession>
<evidence type="ECO:0000256" key="7">
    <source>
        <dbReference type="ARBA" id="ARBA00023014"/>
    </source>
</evidence>
<comment type="function">
    <text evidence="9">Probably acts as a heme chaperone, transferring heme to an unknown acceptor. Binds one molecule of heme per monomer, possibly covalently. Binds 1 [4Fe-4S] cluster. The cluster is coordinated with 3 cysteines and an exchangeable S-adenosyl-L-methionine.</text>
</comment>
<dbReference type="InterPro" id="IPR034505">
    <property type="entry name" value="Coproporphyrinogen-III_oxidase"/>
</dbReference>
<protein>
    <recommendedName>
        <fullName evidence="2 9">Heme chaperone HemW</fullName>
    </recommendedName>
</protein>
<evidence type="ECO:0000256" key="5">
    <source>
        <dbReference type="ARBA" id="ARBA00022723"/>
    </source>
</evidence>
<dbReference type="InterPro" id="IPR007197">
    <property type="entry name" value="rSAM"/>
</dbReference>
<evidence type="ECO:0000256" key="6">
    <source>
        <dbReference type="ARBA" id="ARBA00023004"/>
    </source>
</evidence>
<dbReference type="SFLD" id="SFLDF00562">
    <property type="entry name" value="HemN-like__clustered_with_heat"/>
    <property type="match status" value="1"/>
</dbReference>
<name>A0ABV5ET69_9MICO</name>
<keyword evidence="4 9" id="KW-0949">S-adenosyl-L-methionine</keyword>
<dbReference type="Pfam" id="PF04055">
    <property type="entry name" value="Radical_SAM"/>
    <property type="match status" value="1"/>
</dbReference>
<dbReference type="SMART" id="SM00729">
    <property type="entry name" value="Elp3"/>
    <property type="match status" value="1"/>
</dbReference>
<keyword evidence="8 9" id="KW-0143">Chaperone</keyword>
<comment type="caution">
    <text evidence="11">The sequence shown here is derived from an EMBL/GenBank/DDBJ whole genome shotgun (WGS) entry which is preliminary data.</text>
</comment>
<dbReference type="SFLD" id="SFLDF00288">
    <property type="entry name" value="HemN-like__clustered_with_nucl"/>
    <property type="match status" value="1"/>
</dbReference>
<evidence type="ECO:0000259" key="10">
    <source>
        <dbReference type="PROSITE" id="PS51918"/>
    </source>
</evidence>
<keyword evidence="7 9" id="KW-0411">Iron-sulfur</keyword>
<evidence type="ECO:0000256" key="8">
    <source>
        <dbReference type="ARBA" id="ARBA00023186"/>
    </source>
</evidence>
<evidence type="ECO:0000256" key="1">
    <source>
        <dbReference type="ARBA" id="ARBA00006100"/>
    </source>
</evidence>
<sequence length="405" mass="43646">MGAALPIGDPVPVGGTLPDDLVIDPDVPFGVYLHVPFCRVRCGYCDFNTYTATELRGARQDAYADEVLREIALSADVMDERGPRRSAQTVFFGGGTPTLLPAGDLARMLSGVRDTFGIAAGAEVTVEANPDTMNPRVADELAAAGVTRLSIGMQSAVPHVLAALDRTHDPANVATAVAAARGAGLDVSVDLIYGAPGESLDDWRRSVETAVALEPDHVSAYALIIEEGTRLERQIRRGEVPAPDDDLQADMYELADERLAAAGFSWYEVSNWARSTDQRSRHNLAYWRGTDWWGYGPGAHSHIAGLRWWNVKHPAAYAQRLAAGDSPAAGRERPDADARRLESVLLRSRIVDGLAIDELDAHARRSVASLIADGLIEGPEAVRGRVVLTRRGRLMADAVVRALTE</sequence>